<dbReference type="InterPro" id="IPR029471">
    <property type="entry name" value="HNH_5"/>
</dbReference>
<reference evidence="2 3" key="1">
    <citation type="submission" date="2017-06" db="EMBL/GenBank/DDBJ databases">
        <authorList>
            <person name="Kim H.J."/>
            <person name="Triplett B.A."/>
        </authorList>
    </citation>
    <scope>NUCLEOTIDE SEQUENCE [LARGE SCALE GENOMIC DNA]</scope>
    <source>
        <strain evidence="2 3">DSM 14713</strain>
    </source>
</reference>
<proteinExistence type="predicted"/>
<protein>
    <recommendedName>
        <fullName evidence="1">HNH endonuclease 5 domain-containing protein</fullName>
    </recommendedName>
</protein>
<evidence type="ECO:0000259" key="1">
    <source>
        <dbReference type="Pfam" id="PF14279"/>
    </source>
</evidence>
<accession>A0A250IDM4</accession>
<name>A0A250IDM4_9BACT</name>
<sequence>MSTPSPDTITCIYCRQVRGPTREHVLPRSLGGDFVQPILCGDCNSRRLSPLDQALAERSLVALSRIGFTPEAAFDVRLGGDHFVKDEATGLMIDVALTNEVRPVVMPQVHVAPDGSLARVCILTADTDSLKRLDAFIVRQINAGRLSKMYVKLGPSNAGPYARLVMHRENDGYLRAQTAEDAQQLVAILQANWQAAYAQHASRVASGEAIAEGQSILNPSVHVNMSYCPDDVNRAIAKIVLNVLAARVGSQFALAPEFDELRCYILGEDIRHPERLAPDQVAVDSRFVLQLPHDTQPIVPTDEHAVTLYYVPSSLYGWVTLYRSHNFIVKLGEIALSENLFVVHEFSSIRRGNEALDISEIYKRIRAVRQDGQE</sequence>
<dbReference type="Pfam" id="PF14279">
    <property type="entry name" value="HNH_5"/>
    <property type="match status" value="1"/>
</dbReference>
<organism evidence="2 3">
    <name type="scientific">Melittangium boletus DSM 14713</name>
    <dbReference type="NCBI Taxonomy" id="1294270"/>
    <lineage>
        <taxon>Bacteria</taxon>
        <taxon>Pseudomonadati</taxon>
        <taxon>Myxococcota</taxon>
        <taxon>Myxococcia</taxon>
        <taxon>Myxococcales</taxon>
        <taxon>Cystobacterineae</taxon>
        <taxon>Archangiaceae</taxon>
        <taxon>Melittangium</taxon>
    </lineage>
</organism>
<feature type="domain" description="HNH endonuclease 5" evidence="1">
    <location>
        <begin position="11"/>
        <end position="56"/>
    </location>
</feature>
<dbReference type="Proteomes" id="UP000217289">
    <property type="component" value="Chromosome"/>
</dbReference>
<evidence type="ECO:0000313" key="2">
    <source>
        <dbReference type="EMBL" id="ATB29949.1"/>
    </source>
</evidence>
<dbReference type="KEGG" id="mbd:MEBOL_003404"/>
<dbReference type="EMBL" id="CP022163">
    <property type="protein sequence ID" value="ATB29949.1"/>
    <property type="molecule type" value="Genomic_DNA"/>
</dbReference>
<dbReference type="OrthoDB" id="2804463at2"/>
<dbReference type="AlphaFoldDB" id="A0A250IDM4"/>
<keyword evidence="3" id="KW-1185">Reference proteome</keyword>
<evidence type="ECO:0000313" key="3">
    <source>
        <dbReference type="Proteomes" id="UP000217289"/>
    </source>
</evidence>
<dbReference type="RefSeq" id="WP_157775080.1">
    <property type="nucleotide sequence ID" value="NZ_CP022163.1"/>
</dbReference>
<gene>
    <name evidence="2" type="ORF">MEBOL_003404</name>
</gene>